<dbReference type="RefSeq" id="WP_072660251.1">
    <property type="nucleotide sequence ID" value="NZ_BDFD01000018.1"/>
</dbReference>
<dbReference type="OrthoDB" id="369729at2"/>
<protein>
    <submittedName>
        <fullName evidence="3">FecR protein</fullName>
    </submittedName>
</protein>
<reference evidence="3 4" key="1">
    <citation type="journal article" date="2017" name="Arch. Microbiol.">
        <title>Mariprofundus micogutta sp. nov., a novel iron-oxidizing zetaproteobacterium isolated from a deep-sea hydrothermal field at the Bayonnaise knoll of the Izu-Ogasawara arc, and a description of Mariprofundales ord. nov. and Zetaproteobacteria classis nov.</title>
        <authorList>
            <person name="Makita H."/>
            <person name="Tanaka E."/>
            <person name="Mitsunobu S."/>
            <person name="Miyazaki M."/>
            <person name="Nunoura T."/>
            <person name="Uematsu K."/>
            <person name="Takaki Y."/>
            <person name="Nishi S."/>
            <person name="Shimamura S."/>
            <person name="Takai K."/>
        </authorList>
    </citation>
    <scope>NUCLEOTIDE SEQUENCE [LARGE SCALE GENOMIC DNA]</scope>
    <source>
        <strain evidence="3 4">ET2</strain>
    </source>
</reference>
<evidence type="ECO:0000259" key="2">
    <source>
        <dbReference type="Pfam" id="PF04773"/>
    </source>
</evidence>
<feature type="signal peptide" evidence="1">
    <location>
        <begin position="1"/>
        <end position="22"/>
    </location>
</feature>
<organism evidence="3 4">
    <name type="scientific">Mariprofundus micogutta</name>
    <dbReference type="NCBI Taxonomy" id="1921010"/>
    <lineage>
        <taxon>Bacteria</taxon>
        <taxon>Pseudomonadati</taxon>
        <taxon>Pseudomonadota</taxon>
        <taxon>Candidatius Mariprofundia</taxon>
        <taxon>Mariprofundales</taxon>
        <taxon>Mariprofundaceae</taxon>
        <taxon>Mariprofundus</taxon>
    </lineage>
</organism>
<dbReference type="InterPro" id="IPR006860">
    <property type="entry name" value="FecR"/>
</dbReference>
<sequence length="147" mass="15779">MIKVWFAALLLAISAHGAVALAESSHVAIVKNVSGSVEVLRHEKSMPATPGMQLMRKDKIVSGQESQAGIVFVDGTLITVGSSTEIEVKKYLFEPRESKYGFSVYVKKGSAIYSSGKLGKLAPDSVNLKTPRATVGIRGTRFIVKVD</sequence>
<dbReference type="AlphaFoldDB" id="A0A1L8CPT5"/>
<feature type="chain" id="PRO_5009875427" evidence="1">
    <location>
        <begin position="23"/>
        <end position="147"/>
    </location>
</feature>
<proteinExistence type="predicted"/>
<evidence type="ECO:0000313" key="4">
    <source>
        <dbReference type="Proteomes" id="UP000231632"/>
    </source>
</evidence>
<evidence type="ECO:0000313" key="3">
    <source>
        <dbReference type="EMBL" id="GAV20946.1"/>
    </source>
</evidence>
<dbReference type="STRING" id="1921010.MMIC_P1924"/>
<dbReference type="PANTHER" id="PTHR38731:SF1">
    <property type="entry name" value="FECR PROTEIN DOMAIN-CONTAINING PROTEIN"/>
    <property type="match status" value="1"/>
</dbReference>
<dbReference type="EMBL" id="BDFD01000018">
    <property type="protein sequence ID" value="GAV20946.1"/>
    <property type="molecule type" value="Genomic_DNA"/>
</dbReference>
<dbReference type="Pfam" id="PF04773">
    <property type="entry name" value="FecR"/>
    <property type="match status" value="1"/>
</dbReference>
<dbReference type="PANTHER" id="PTHR38731">
    <property type="entry name" value="LIPL45-RELATED LIPOPROTEIN-RELATED"/>
    <property type="match status" value="1"/>
</dbReference>
<name>A0A1L8CPT5_9PROT</name>
<keyword evidence="4" id="KW-1185">Reference proteome</keyword>
<feature type="domain" description="FecR protein" evidence="2">
    <location>
        <begin position="58"/>
        <end position="145"/>
    </location>
</feature>
<keyword evidence="1" id="KW-0732">Signal</keyword>
<accession>A0A1L8CPT5</accession>
<comment type="caution">
    <text evidence="3">The sequence shown here is derived from an EMBL/GenBank/DDBJ whole genome shotgun (WGS) entry which is preliminary data.</text>
</comment>
<evidence type="ECO:0000256" key="1">
    <source>
        <dbReference type="SAM" id="SignalP"/>
    </source>
</evidence>
<dbReference type="Proteomes" id="UP000231632">
    <property type="component" value="Unassembled WGS sequence"/>
</dbReference>
<gene>
    <name evidence="3" type="ORF">MMIC_P1924</name>
</gene>